<proteinExistence type="predicted"/>
<evidence type="ECO:0000313" key="1">
    <source>
        <dbReference type="EMBL" id="MBB5838710.1"/>
    </source>
</evidence>
<evidence type="ECO:0000313" key="2">
    <source>
        <dbReference type="Proteomes" id="UP000549971"/>
    </source>
</evidence>
<organism evidence="1 2">
    <name type="scientific">Kribbella italica</name>
    <dbReference type="NCBI Taxonomy" id="1540520"/>
    <lineage>
        <taxon>Bacteria</taxon>
        <taxon>Bacillati</taxon>
        <taxon>Actinomycetota</taxon>
        <taxon>Actinomycetes</taxon>
        <taxon>Propionibacteriales</taxon>
        <taxon>Kribbellaceae</taxon>
        <taxon>Kribbella</taxon>
    </lineage>
</organism>
<dbReference type="AlphaFoldDB" id="A0A7W9MWV8"/>
<sequence length="135" mass="14229">MAAPAGAYVLRDALVKIEATDYAAQCTSVMLTPEQPTQTLRTMVPDGIVQDVDSAVWTLSINGIQDYVEAQGLARYLTEMSGTDVDLEFEPKKGGVKATVTAVAKAVPFGGEQGAFTTFSVELPCKGAPVFVDPA</sequence>
<accession>A0A7W9MWV8</accession>
<evidence type="ECO:0008006" key="3">
    <source>
        <dbReference type="Google" id="ProtNLM"/>
    </source>
</evidence>
<dbReference type="RefSeq" id="WP_184799767.1">
    <property type="nucleotide sequence ID" value="NZ_JACHMY010000001.1"/>
</dbReference>
<comment type="caution">
    <text evidence="1">The sequence shown here is derived from an EMBL/GenBank/DDBJ whole genome shotgun (WGS) entry which is preliminary data.</text>
</comment>
<protein>
    <recommendedName>
        <fullName evidence="3">Phage tail protein</fullName>
    </recommendedName>
</protein>
<dbReference type="Proteomes" id="UP000549971">
    <property type="component" value="Unassembled WGS sequence"/>
</dbReference>
<name>A0A7W9MWV8_9ACTN</name>
<gene>
    <name evidence="1" type="ORF">HDA39_005444</name>
</gene>
<reference evidence="1 2" key="1">
    <citation type="submission" date="2020-08" db="EMBL/GenBank/DDBJ databases">
        <title>Sequencing the genomes of 1000 actinobacteria strains.</title>
        <authorList>
            <person name="Klenk H.-P."/>
        </authorList>
    </citation>
    <scope>NUCLEOTIDE SEQUENCE [LARGE SCALE GENOMIC DNA]</scope>
    <source>
        <strain evidence="1 2">DSM 28967</strain>
    </source>
</reference>
<dbReference type="EMBL" id="JACHMY010000001">
    <property type="protein sequence ID" value="MBB5838710.1"/>
    <property type="molecule type" value="Genomic_DNA"/>
</dbReference>
<keyword evidence="2" id="KW-1185">Reference proteome</keyword>